<dbReference type="InParanoid" id="A0A3N4LBD5"/>
<evidence type="ECO:0000313" key="3">
    <source>
        <dbReference type="Proteomes" id="UP000277580"/>
    </source>
</evidence>
<proteinExistence type="predicted"/>
<reference evidence="2 3" key="1">
    <citation type="journal article" date="2018" name="Nat. Ecol. Evol.">
        <title>Pezizomycetes genomes reveal the molecular basis of ectomycorrhizal truffle lifestyle.</title>
        <authorList>
            <person name="Murat C."/>
            <person name="Payen T."/>
            <person name="Noel B."/>
            <person name="Kuo A."/>
            <person name="Morin E."/>
            <person name="Chen J."/>
            <person name="Kohler A."/>
            <person name="Krizsan K."/>
            <person name="Balestrini R."/>
            <person name="Da Silva C."/>
            <person name="Montanini B."/>
            <person name="Hainaut M."/>
            <person name="Levati E."/>
            <person name="Barry K.W."/>
            <person name="Belfiori B."/>
            <person name="Cichocki N."/>
            <person name="Clum A."/>
            <person name="Dockter R.B."/>
            <person name="Fauchery L."/>
            <person name="Guy J."/>
            <person name="Iotti M."/>
            <person name="Le Tacon F."/>
            <person name="Lindquist E.A."/>
            <person name="Lipzen A."/>
            <person name="Malagnac F."/>
            <person name="Mello A."/>
            <person name="Molinier V."/>
            <person name="Miyauchi S."/>
            <person name="Poulain J."/>
            <person name="Riccioni C."/>
            <person name="Rubini A."/>
            <person name="Sitrit Y."/>
            <person name="Splivallo R."/>
            <person name="Traeger S."/>
            <person name="Wang M."/>
            <person name="Zifcakova L."/>
            <person name="Wipf D."/>
            <person name="Zambonelli A."/>
            <person name="Paolocci F."/>
            <person name="Nowrousian M."/>
            <person name="Ottonello S."/>
            <person name="Baldrian P."/>
            <person name="Spatafora J.W."/>
            <person name="Henrissat B."/>
            <person name="Nagy L.G."/>
            <person name="Aury J.M."/>
            <person name="Wincker P."/>
            <person name="Grigoriev I.V."/>
            <person name="Bonfante P."/>
            <person name="Martin F.M."/>
        </authorList>
    </citation>
    <scope>NUCLEOTIDE SEQUENCE [LARGE SCALE GENOMIC DNA]</scope>
    <source>
        <strain evidence="2 3">CCBAS932</strain>
    </source>
</reference>
<protein>
    <recommendedName>
        <fullName evidence="1">Fungal lipase-type domain-containing protein</fullName>
    </recommendedName>
</protein>
<gene>
    <name evidence="2" type="ORF">P167DRAFT_23704</name>
</gene>
<dbReference type="InterPro" id="IPR029058">
    <property type="entry name" value="AB_hydrolase_fold"/>
</dbReference>
<evidence type="ECO:0000313" key="2">
    <source>
        <dbReference type="EMBL" id="RPB15315.1"/>
    </source>
</evidence>
<dbReference type="GO" id="GO:0006629">
    <property type="term" value="P:lipid metabolic process"/>
    <property type="evidence" value="ECO:0007669"/>
    <property type="project" value="InterPro"/>
</dbReference>
<name>A0A3N4LBD5_9PEZI</name>
<dbReference type="InterPro" id="IPR002921">
    <property type="entry name" value="Fungal_lipase-type"/>
</dbReference>
<dbReference type="Proteomes" id="UP000277580">
    <property type="component" value="Unassembled WGS sequence"/>
</dbReference>
<dbReference type="SUPFAM" id="SSF53474">
    <property type="entry name" value="alpha/beta-Hydrolases"/>
    <property type="match status" value="1"/>
</dbReference>
<dbReference type="Gene3D" id="3.40.50.1820">
    <property type="entry name" value="alpha/beta hydrolase"/>
    <property type="match status" value="1"/>
</dbReference>
<evidence type="ECO:0000259" key="1">
    <source>
        <dbReference type="Pfam" id="PF01764"/>
    </source>
</evidence>
<dbReference type="OrthoDB" id="426718at2759"/>
<organism evidence="2 3">
    <name type="scientific">Morchella conica CCBAS932</name>
    <dbReference type="NCBI Taxonomy" id="1392247"/>
    <lineage>
        <taxon>Eukaryota</taxon>
        <taxon>Fungi</taxon>
        <taxon>Dikarya</taxon>
        <taxon>Ascomycota</taxon>
        <taxon>Pezizomycotina</taxon>
        <taxon>Pezizomycetes</taxon>
        <taxon>Pezizales</taxon>
        <taxon>Morchellaceae</taxon>
        <taxon>Morchella</taxon>
    </lineage>
</organism>
<feature type="domain" description="Fungal lipase-type" evidence="1">
    <location>
        <begin position="5"/>
        <end position="49"/>
    </location>
</feature>
<sequence length="63" mass="7250">MGWNTELTTFGQPMVGNDRYAQFLAGKFTPSTYRRVTHISDPTPNYPLTEDKVGFSHYEVCYI</sequence>
<dbReference type="EMBL" id="ML119114">
    <property type="protein sequence ID" value="RPB15315.1"/>
    <property type="molecule type" value="Genomic_DNA"/>
</dbReference>
<accession>A0A3N4LBD5</accession>
<dbReference type="AlphaFoldDB" id="A0A3N4LBD5"/>
<dbReference type="Pfam" id="PF01764">
    <property type="entry name" value="Lipase_3"/>
    <property type="match status" value="1"/>
</dbReference>
<keyword evidence="3" id="KW-1185">Reference proteome</keyword>